<feature type="transmembrane region" description="Helical" evidence="1">
    <location>
        <begin position="429"/>
        <end position="453"/>
    </location>
</feature>
<evidence type="ECO:0008006" key="4">
    <source>
        <dbReference type="Google" id="ProtNLM"/>
    </source>
</evidence>
<proteinExistence type="predicted"/>
<organism evidence="2 3">
    <name type="scientific">Paralvinella palmiformis</name>
    <dbReference type="NCBI Taxonomy" id="53620"/>
    <lineage>
        <taxon>Eukaryota</taxon>
        <taxon>Metazoa</taxon>
        <taxon>Spiralia</taxon>
        <taxon>Lophotrochozoa</taxon>
        <taxon>Annelida</taxon>
        <taxon>Polychaeta</taxon>
        <taxon>Sedentaria</taxon>
        <taxon>Canalipalpata</taxon>
        <taxon>Terebellida</taxon>
        <taxon>Terebelliformia</taxon>
        <taxon>Alvinellidae</taxon>
        <taxon>Paralvinella</taxon>
    </lineage>
</organism>
<evidence type="ECO:0000313" key="3">
    <source>
        <dbReference type="Proteomes" id="UP001208570"/>
    </source>
</evidence>
<keyword evidence="1" id="KW-1133">Transmembrane helix</keyword>
<dbReference type="GO" id="GO:0006506">
    <property type="term" value="P:GPI anchor biosynthetic process"/>
    <property type="evidence" value="ECO:0007669"/>
    <property type="project" value="InterPro"/>
</dbReference>
<dbReference type="PANTHER" id="PTHR21329">
    <property type="entry name" value="PHOSPHATIDYLINOSITOL N-ACETYLGLUCOSAMINYLTRANSFERASE SUBUNIT Q-RELATED"/>
    <property type="match status" value="1"/>
</dbReference>
<gene>
    <name evidence="2" type="ORF">LSH36_67g06102</name>
</gene>
<keyword evidence="1" id="KW-0472">Membrane</keyword>
<dbReference type="Pfam" id="PF05024">
    <property type="entry name" value="Gpi1"/>
    <property type="match status" value="1"/>
</dbReference>
<keyword evidence="3" id="KW-1185">Reference proteome</keyword>
<comment type="caution">
    <text evidence="2">The sequence shown here is derived from an EMBL/GenBank/DDBJ whole genome shotgun (WGS) entry which is preliminary data.</text>
</comment>
<dbReference type="PANTHER" id="PTHR21329:SF3">
    <property type="entry name" value="PHOSPHATIDYLINOSITOL N-ACETYLGLUCOSAMINYLTRANSFERASE SUBUNIT Q"/>
    <property type="match status" value="1"/>
</dbReference>
<evidence type="ECO:0000256" key="1">
    <source>
        <dbReference type="SAM" id="Phobius"/>
    </source>
</evidence>
<dbReference type="AlphaFoldDB" id="A0AAD9NDH7"/>
<feature type="transmembrane region" description="Helical" evidence="1">
    <location>
        <begin position="385"/>
        <end position="408"/>
    </location>
</feature>
<evidence type="ECO:0000313" key="2">
    <source>
        <dbReference type="EMBL" id="KAK2164261.1"/>
    </source>
</evidence>
<name>A0AAD9NDH7_9ANNE</name>
<protein>
    <recommendedName>
        <fullName evidence="4">Phosphatidylinositol N-acetylglucosaminyltransferase subunit Q</fullName>
    </recommendedName>
</protein>
<accession>A0AAD9NDH7</accession>
<dbReference type="InterPro" id="IPR007720">
    <property type="entry name" value="PigQ/GPI1"/>
</dbReference>
<dbReference type="EMBL" id="JAODUP010000067">
    <property type="protein sequence ID" value="KAK2164261.1"/>
    <property type="molecule type" value="Genomic_DNA"/>
</dbReference>
<dbReference type="GO" id="GO:0005783">
    <property type="term" value="C:endoplasmic reticulum"/>
    <property type="evidence" value="ECO:0007669"/>
    <property type="project" value="TreeGrafter"/>
</dbReference>
<dbReference type="Proteomes" id="UP001208570">
    <property type="component" value="Unassembled WGS sequence"/>
</dbReference>
<sequence length="559" mass="64552">MDVDYTVKLFLPTLMLKKETCLLLGTKNISYNSCCITNYIILHDDDDDYSDVTVDELENILCHGDGINIIGLLLNGQSGYDFKNVEKWQSYLKSLPEWIILMSHNGELPVCKLYGRWQHQDPEMHATILLFSAADIDASCLLEFKDPSTNIGRLYTDWQRGTNFQRVCVKENCSFIKGFATVDTNWVHCWYKKFQSHLLKLCLFLTSIIDLLSNNGLMNFCSACYYLPRSAVICQLHKKFKMLYESIICHNDSKLNKIRFTNVLWQQLLDVILGVGALFFLSHHTESIGTAIMDWTEVVAAELEQLLKWMMGVPAGLKLNKELAHFLGQFFIYHIYLWKGYLQFLYPIWTDAVWCISVSGCLGLTIQLSVIQDLFSIMTLHCYCFYVYAARLYSLQVYALQSLWRLFCGKKWNPLFKRVDSSSYDVDQLFIGTLLFTILLFLLPTTGLFYAVFTIFRLLVLAIQGSLYKLVAFTDYLSVYALYLRLLAPSRVAANVLLHVQSRKAHHPLYHHIQLQPVAMLKLFQLINLPPGHRHQTADSWGAFLEKLIIGKLVYPWIE</sequence>
<reference evidence="2" key="1">
    <citation type="journal article" date="2023" name="Mol. Biol. Evol.">
        <title>Third-Generation Sequencing Reveals the Adaptive Role of the Epigenome in Three Deep-Sea Polychaetes.</title>
        <authorList>
            <person name="Perez M."/>
            <person name="Aroh O."/>
            <person name="Sun Y."/>
            <person name="Lan Y."/>
            <person name="Juniper S.K."/>
            <person name="Young C.R."/>
            <person name="Angers B."/>
            <person name="Qian P.Y."/>
        </authorList>
    </citation>
    <scope>NUCLEOTIDE SEQUENCE</scope>
    <source>
        <strain evidence="2">P08H-3</strain>
    </source>
</reference>
<keyword evidence="1" id="KW-0812">Transmembrane</keyword>
<dbReference type="GO" id="GO:0016020">
    <property type="term" value="C:membrane"/>
    <property type="evidence" value="ECO:0007669"/>
    <property type="project" value="InterPro"/>
</dbReference>